<gene>
    <name evidence="2" type="ORF">PEVE_00017034</name>
</gene>
<feature type="chain" id="PRO_5046061764" evidence="1">
    <location>
        <begin position="20"/>
        <end position="65"/>
    </location>
</feature>
<evidence type="ECO:0000313" key="2">
    <source>
        <dbReference type="EMBL" id="CAH3186648.1"/>
    </source>
</evidence>
<dbReference type="Proteomes" id="UP001159427">
    <property type="component" value="Unassembled WGS sequence"/>
</dbReference>
<reference evidence="2 3" key="1">
    <citation type="submission" date="2022-05" db="EMBL/GenBank/DDBJ databases">
        <authorList>
            <consortium name="Genoscope - CEA"/>
            <person name="William W."/>
        </authorList>
    </citation>
    <scope>NUCLEOTIDE SEQUENCE [LARGE SCALE GENOMIC DNA]</scope>
</reference>
<evidence type="ECO:0000256" key="1">
    <source>
        <dbReference type="SAM" id="SignalP"/>
    </source>
</evidence>
<comment type="caution">
    <text evidence="2">The sequence shown here is derived from an EMBL/GenBank/DDBJ whole genome shotgun (WGS) entry which is preliminary data.</text>
</comment>
<accession>A0ABN8SA93</accession>
<sequence>KGAVWYYTVLFVVLERALCLVLKGTTHCKTIFYDVENHTDPWQLKGRGRPYQRGRRSLRNKPFFV</sequence>
<proteinExistence type="predicted"/>
<feature type="non-terminal residue" evidence="2">
    <location>
        <position position="1"/>
    </location>
</feature>
<protein>
    <submittedName>
        <fullName evidence="2">Uncharacterized protein</fullName>
    </submittedName>
</protein>
<keyword evidence="1" id="KW-0732">Signal</keyword>
<feature type="signal peptide" evidence="1">
    <location>
        <begin position="1"/>
        <end position="19"/>
    </location>
</feature>
<organism evidence="2 3">
    <name type="scientific">Porites evermanni</name>
    <dbReference type="NCBI Taxonomy" id="104178"/>
    <lineage>
        <taxon>Eukaryota</taxon>
        <taxon>Metazoa</taxon>
        <taxon>Cnidaria</taxon>
        <taxon>Anthozoa</taxon>
        <taxon>Hexacorallia</taxon>
        <taxon>Scleractinia</taxon>
        <taxon>Fungiina</taxon>
        <taxon>Poritidae</taxon>
        <taxon>Porites</taxon>
    </lineage>
</organism>
<keyword evidence="3" id="KW-1185">Reference proteome</keyword>
<name>A0ABN8SA93_9CNID</name>
<evidence type="ECO:0000313" key="3">
    <source>
        <dbReference type="Proteomes" id="UP001159427"/>
    </source>
</evidence>
<dbReference type="EMBL" id="CALNXI010002352">
    <property type="protein sequence ID" value="CAH3186648.1"/>
    <property type="molecule type" value="Genomic_DNA"/>
</dbReference>